<reference evidence="2" key="1">
    <citation type="journal article" date="2019" name="Int. J. Syst. Evol. Microbiol.">
        <title>The Global Catalogue of Microorganisms (GCM) 10K type strain sequencing project: providing services to taxonomists for standard genome sequencing and annotation.</title>
        <authorList>
            <consortium name="The Broad Institute Genomics Platform"/>
            <consortium name="The Broad Institute Genome Sequencing Center for Infectious Disease"/>
            <person name="Wu L."/>
            <person name="Ma J."/>
        </authorList>
    </citation>
    <scope>NUCLEOTIDE SEQUENCE [LARGE SCALE GENOMIC DNA]</scope>
    <source>
        <strain evidence="2">JCM 30774</strain>
    </source>
</reference>
<dbReference type="Pfam" id="PF08747">
    <property type="entry name" value="BrxB"/>
    <property type="match status" value="1"/>
</dbReference>
<dbReference type="Proteomes" id="UP001597059">
    <property type="component" value="Unassembled WGS sequence"/>
</dbReference>
<comment type="caution">
    <text evidence="1">The sequence shown here is derived from an EMBL/GenBank/DDBJ whole genome shotgun (WGS) entry which is preliminary data.</text>
</comment>
<evidence type="ECO:0000313" key="1">
    <source>
        <dbReference type="EMBL" id="MFD1385025.1"/>
    </source>
</evidence>
<name>A0ABW4B476_9GAMM</name>
<keyword evidence="2" id="KW-1185">Reference proteome</keyword>
<dbReference type="InterPro" id="IPR014858">
    <property type="entry name" value="BrxB"/>
</dbReference>
<gene>
    <name evidence="1" type="ORF">ACFQ45_16855</name>
</gene>
<accession>A0ABW4B476</accession>
<organism evidence="1 2">
    <name type="scientific">Rhodanobacter aciditrophus</name>
    <dbReference type="NCBI Taxonomy" id="1623218"/>
    <lineage>
        <taxon>Bacteria</taxon>
        <taxon>Pseudomonadati</taxon>
        <taxon>Pseudomonadota</taxon>
        <taxon>Gammaproteobacteria</taxon>
        <taxon>Lysobacterales</taxon>
        <taxon>Rhodanobacteraceae</taxon>
        <taxon>Rhodanobacter</taxon>
    </lineage>
</organism>
<dbReference type="EMBL" id="JBHTMN010000018">
    <property type="protein sequence ID" value="MFD1385025.1"/>
    <property type="molecule type" value="Genomic_DNA"/>
</dbReference>
<protein>
    <submittedName>
        <fullName evidence="1">BREX protein BrxB domain-containing protein</fullName>
    </submittedName>
</protein>
<proteinExistence type="predicted"/>
<sequence>MADRISNLLKEYESHISLSWPVVASGEERSIFAIYKPEDELKLRARVEAFEQATTWHGYQWLLLDITHSFEKWLTEQDYAEAYYENPEYLEANYEFFAEDLVKELRQKIQANNESDASKTAVALLGCGTLFGITSVSDLVRQLADVIQGRLLVFFPGEKDGNTYRLLDAKNGWGYLATALKG</sequence>
<evidence type="ECO:0000313" key="2">
    <source>
        <dbReference type="Proteomes" id="UP001597059"/>
    </source>
</evidence>
<dbReference type="RefSeq" id="WP_377369795.1">
    <property type="nucleotide sequence ID" value="NZ_JBHTMN010000018.1"/>
</dbReference>